<name>A0ABU0H7U4_9HYPH</name>
<evidence type="ECO:0008006" key="3">
    <source>
        <dbReference type="Google" id="ProtNLM"/>
    </source>
</evidence>
<reference evidence="1 2" key="1">
    <citation type="submission" date="2023-07" db="EMBL/GenBank/DDBJ databases">
        <title>Genomic Encyclopedia of Type Strains, Phase IV (KMG-IV): sequencing the most valuable type-strain genomes for metagenomic binning, comparative biology and taxonomic classification.</title>
        <authorList>
            <person name="Goeker M."/>
        </authorList>
    </citation>
    <scope>NUCLEOTIDE SEQUENCE [LARGE SCALE GENOMIC DNA]</scope>
    <source>
        <strain evidence="1 2">B6-8</strain>
    </source>
</reference>
<dbReference type="EMBL" id="JAUSVO010000003">
    <property type="protein sequence ID" value="MDQ0438381.1"/>
    <property type="molecule type" value="Genomic_DNA"/>
</dbReference>
<gene>
    <name evidence="1" type="ORF">QO014_002773</name>
</gene>
<keyword evidence="2" id="KW-1185">Reference proteome</keyword>
<accession>A0ABU0H7U4</accession>
<protein>
    <recommendedName>
        <fullName evidence="3">Transcriptional regulator</fullName>
    </recommendedName>
</protein>
<dbReference type="RefSeq" id="WP_266349268.1">
    <property type="nucleotide sequence ID" value="NZ_JAPKNG010000003.1"/>
</dbReference>
<dbReference type="Proteomes" id="UP001241603">
    <property type="component" value="Unassembled WGS sequence"/>
</dbReference>
<organism evidence="1 2">
    <name type="scientific">Kaistia dalseonensis</name>
    <dbReference type="NCBI Taxonomy" id="410840"/>
    <lineage>
        <taxon>Bacteria</taxon>
        <taxon>Pseudomonadati</taxon>
        <taxon>Pseudomonadota</taxon>
        <taxon>Alphaproteobacteria</taxon>
        <taxon>Hyphomicrobiales</taxon>
        <taxon>Kaistiaceae</taxon>
        <taxon>Kaistia</taxon>
    </lineage>
</organism>
<evidence type="ECO:0000313" key="1">
    <source>
        <dbReference type="EMBL" id="MDQ0438381.1"/>
    </source>
</evidence>
<proteinExistence type="predicted"/>
<comment type="caution">
    <text evidence="1">The sequence shown here is derived from an EMBL/GenBank/DDBJ whole genome shotgun (WGS) entry which is preliminary data.</text>
</comment>
<evidence type="ECO:0000313" key="2">
    <source>
        <dbReference type="Proteomes" id="UP001241603"/>
    </source>
</evidence>
<sequence>MNAPLADANYHRLKAATRDLVKACGGVERSAEIAEMSSSEVSRWQSSKALRYIIPLDAVLALEADCGLPFVTTVMASINGRRLSEPETGTGTSMAVMARYAETMRSVSEVMAKAALAFADGKLTDTEMEMLTRALGDMKREAELFQGELASAKGGAGLRVVGEAGR</sequence>